<accession>A0ABR3RIM7</accession>
<feature type="region of interest" description="Disordered" evidence="2">
    <location>
        <begin position="288"/>
        <end position="331"/>
    </location>
</feature>
<feature type="region of interest" description="Disordered" evidence="2">
    <location>
        <begin position="446"/>
        <end position="467"/>
    </location>
</feature>
<feature type="compositionally biased region" description="Polar residues" evidence="2">
    <location>
        <begin position="1"/>
        <end position="13"/>
    </location>
</feature>
<feature type="compositionally biased region" description="Low complexity" evidence="2">
    <location>
        <begin position="69"/>
        <end position="82"/>
    </location>
</feature>
<keyword evidence="4" id="KW-1185">Reference proteome</keyword>
<evidence type="ECO:0000313" key="4">
    <source>
        <dbReference type="Proteomes" id="UP001521222"/>
    </source>
</evidence>
<evidence type="ECO:0000313" key="3">
    <source>
        <dbReference type="EMBL" id="KAL1604298.1"/>
    </source>
</evidence>
<feature type="coiled-coil region" evidence="1">
    <location>
        <begin position="134"/>
        <end position="286"/>
    </location>
</feature>
<name>A0ABR3RIM7_9PLEO</name>
<dbReference type="EMBL" id="JAKIXB020000011">
    <property type="protein sequence ID" value="KAL1604298.1"/>
    <property type="molecule type" value="Genomic_DNA"/>
</dbReference>
<gene>
    <name evidence="3" type="ORF">SLS59_004094</name>
</gene>
<keyword evidence="1" id="KW-0175">Coiled coil</keyword>
<protein>
    <submittedName>
        <fullName evidence="3">Uncharacterized protein</fullName>
    </submittedName>
</protein>
<feature type="region of interest" description="Disordered" evidence="2">
    <location>
        <begin position="1"/>
        <end position="129"/>
    </location>
</feature>
<evidence type="ECO:0000256" key="2">
    <source>
        <dbReference type="SAM" id="MobiDB-lite"/>
    </source>
</evidence>
<sequence>MATPPSSRGSSLDHTFRPFTPEIKPAFNRSAISMSSVPKSEYLRHALQARRTQNPGIKSTPTLTPMDLSTPSRPAAPTPSAALHTPEASPDAFDEFDLPDELMAPESPIRRRRPHEKDDTPPRGKTNLELSAEVEMLRDELIKQNIRVELLKKNNHELQAKWVQAKEEVDQLKPLKEENFELRAENKALSEKLDSLADCEEQLDEMNSELDQVLAAGQALQESNAALQEEVLNLKKVNDEAKAEFEDQEDALNEAVEMITGLESEKKELSDEVEDLKKRVAAIESRQLDGSAKYPQRVYSIDEQRPATSYDDSDYYSQPATPRAKPDMDAQSVHSTTLVQSKRFIELTKERTRSARSLSKRLSDASLRASSVISAVHAPEIPQIPEEYTEVTPRTVDERFRERRYRQTPGLEKVVADMRPAVTHKLPAKTVYDRGHQMRRSTHIRRLALAPSLGQKNQKQNKSKSKY</sequence>
<comment type="caution">
    <text evidence="3">The sequence shown here is derived from an EMBL/GenBank/DDBJ whole genome shotgun (WGS) entry which is preliminary data.</text>
</comment>
<dbReference type="Proteomes" id="UP001521222">
    <property type="component" value="Unassembled WGS sequence"/>
</dbReference>
<reference evidence="3 4" key="1">
    <citation type="submission" date="2024-02" db="EMBL/GenBank/DDBJ databases">
        <title>De novo assembly and annotation of 12 fungi associated with fruit tree decline syndrome in Ontario, Canada.</title>
        <authorList>
            <person name="Sulman M."/>
            <person name="Ellouze W."/>
            <person name="Ilyukhin E."/>
        </authorList>
    </citation>
    <scope>NUCLEOTIDE SEQUENCE [LARGE SCALE GENOMIC DNA]</scope>
    <source>
        <strain evidence="3 4">M97-236</strain>
    </source>
</reference>
<proteinExistence type="predicted"/>
<evidence type="ECO:0000256" key="1">
    <source>
        <dbReference type="SAM" id="Coils"/>
    </source>
</evidence>
<feature type="compositionally biased region" description="Polar residues" evidence="2">
    <location>
        <begin position="50"/>
        <end position="63"/>
    </location>
</feature>
<organism evidence="3 4">
    <name type="scientific">Nothophoma quercina</name>
    <dbReference type="NCBI Taxonomy" id="749835"/>
    <lineage>
        <taxon>Eukaryota</taxon>
        <taxon>Fungi</taxon>
        <taxon>Dikarya</taxon>
        <taxon>Ascomycota</taxon>
        <taxon>Pezizomycotina</taxon>
        <taxon>Dothideomycetes</taxon>
        <taxon>Pleosporomycetidae</taxon>
        <taxon>Pleosporales</taxon>
        <taxon>Pleosporineae</taxon>
        <taxon>Didymellaceae</taxon>
        <taxon>Nothophoma</taxon>
    </lineage>
</organism>